<reference evidence="1" key="1">
    <citation type="journal article" date="2020" name="Stud. Mycol.">
        <title>101 Dothideomycetes genomes: a test case for predicting lifestyles and emergence of pathogens.</title>
        <authorList>
            <person name="Haridas S."/>
            <person name="Albert R."/>
            <person name="Binder M."/>
            <person name="Bloem J."/>
            <person name="Labutti K."/>
            <person name="Salamov A."/>
            <person name="Andreopoulos B."/>
            <person name="Baker S."/>
            <person name="Barry K."/>
            <person name="Bills G."/>
            <person name="Bluhm B."/>
            <person name="Cannon C."/>
            <person name="Castanera R."/>
            <person name="Culley D."/>
            <person name="Daum C."/>
            <person name="Ezra D."/>
            <person name="Gonzalez J."/>
            <person name="Henrissat B."/>
            <person name="Kuo A."/>
            <person name="Liang C."/>
            <person name="Lipzen A."/>
            <person name="Lutzoni F."/>
            <person name="Magnuson J."/>
            <person name="Mondo S."/>
            <person name="Nolan M."/>
            <person name="Ohm R."/>
            <person name="Pangilinan J."/>
            <person name="Park H.-J."/>
            <person name="Ramirez L."/>
            <person name="Alfaro M."/>
            <person name="Sun H."/>
            <person name="Tritt A."/>
            <person name="Yoshinaga Y."/>
            <person name="Zwiers L.-H."/>
            <person name="Turgeon B."/>
            <person name="Goodwin S."/>
            <person name="Spatafora J."/>
            <person name="Crous P."/>
            <person name="Grigoriev I."/>
        </authorList>
    </citation>
    <scope>NUCLEOTIDE SEQUENCE</scope>
    <source>
        <strain evidence="1">CBS 116005</strain>
    </source>
</reference>
<dbReference type="AlphaFoldDB" id="A0A6G1L156"/>
<dbReference type="EMBL" id="ML995872">
    <property type="protein sequence ID" value="KAF2766420.1"/>
    <property type="molecule type" value="Genomic_DNA"/>
</dbReference>
<accession>A0A6G1L156</accession>
<dbReference type="Proteomes" id="UP000799436">
    <property type="component" value="Unassembled WGS sequence"/>
</dbReference>
<evidence type="ECO:0000313" key="1">
    <source>
        <dbReference type="EMBL" id="KAF2766420.1"/>
    </source>
</evidence>
<organism evidence="1 2">
    <name type="scientific">Teratosphaeria nubilosa</name>
    <dbReference type="NCBI Taxonomy" id="161662"/>
    <lineage>
        <taxon>Eukaryota</taxon>
        <taxon>Fungi</taxon>
        <taxon>Dikarya</taxon>
        <taxon>Ascomycota</taxon>
        <taxon>Pezizomycotina</taxon>
        <taxon>Dothideomycetes</taxon>
        <taxon>Dothideomycetidae</taxon>
        <taxon>Mycosphaerellales</taxon>
        <taxon>Teratosphaeriaceae</taxon>
        <taxon>Teratosphaeria</taxon>
    </lineage>
</organism>
<evidence type="ECO:0000313" key="2">
    <source>
        <dbReference type="Proteomes" id="UP000799436"/>
    </source>
</evidence>
<keyword evidence="2" id="KW-1185">Reference proteome</keyword>
<protein>
    <submittedName>
        <fullName evidence="1">Uncharacterized protein</fullName>
    </submittedName>
</protein>
<sequence>MHCVVAASVQGNAQFGFGESERGGRLESFSCETDQQRLQAEKSQLSHCATVQQRLQRSSSVAQRICAGVRPTAGNILCRPLQLACRDRRPGAEAYCKTSRHEYSCHLVGCHCVRRIKPAEMYISGAVNAEYHGCRRGVLVRMTAAHHEPGQNVRHTARQIWDVRCKMQSSRRVADHLDQRARSEGAVMPALLR</sequence>
<proteinExistence type="predicted"/>
<gene>
    <name evidence="1" type="ORF">EJ03DRAFT_179375</name>
</gene>
<name>A0A6G1L156_9PEZI</name>